<dbReference type="Proteomes" id="UP000199647">
    <property type="component" value="Unassembled WGS sequence"/>
</dbReference>
<evidence type="ECO:0000256" key="1">
    <source>
        <dbReference type="SAM" id="SignalP"/>
    </source>
</evidence>
<evidence type="ECO:0000313" key="4">
    <source>
        <dbReference type="Proteomes" id="UP000199647"/>
    </source>
</evidence>
<dbReference type="Gene3D" id="2.60.40.420">
    <property type="entry name" value="Cupredoxins - blue copper proteins"/>
    <property type="match status" value="1"/>
</dbReference>
<evidence type="ECO:0000313" key="3">
    <source>
        <dbReference type="EMBL" id="SEQ41955.1"/>
    </source>
</evidence>
<feature type="domain" description="EfeO-type cupredoxin-like" evidence="2">
    <location>
        <begin position="7"/>
        <end position="108"/>
    </location>
</feature>
<reference evidence="3 4" key="1">
    <citation type="submission" date="2016-10" db="EMBL/GenBank/DDBJ databases">
        <authorList>
            <person name="de Groot N.N."/>
        </authorList>
    </citation>
    <scope>NUCLEOTIDE SEQUENCE [LARGE SCALE GENOMIC DNA]</scope>
    <source>
        <strain evidence="3 4">A52C2</strain>
    </source>
</reference>
<proteinExistence type="predicted"/>
<dbReference type="InterPro" id="IPR008972">
    <property type="entry name" value="Cupredoxin"/>
</dbReference>
<keyword evidence="4" id="KW-1185">Reference proteome</keyword>
<organism evidence="3 4">
    <name type="scientific">Faunimonas pinastri</name>
    <dbReference type="NCBI Taxonomy" id="1855383"/>
    <lineage>
        <taxon>Bacteria</taxon>
        <taxon>Pseudomonadati</taxon>
        <taxon>Pseudomonadota</taxon>
        <taxon>Alphaproteobacteria</taxon>
        <taxon>Hyphomicrobiales</taxon>
        <taxon>Afifellaceae</taxon>
        <taxon>Faunimonas</taxon>
    </lineage>
</organism>
<dbReference type="SUPFAM" id="SSF49503">
    <property type="entry name" value="Cupredoxins"/>
    <property type="match status" value="1"/>
</dbReference>
<feature type="chain" id="PRO_5011486254" evidence="1">
    <location>
        <begin position="22"/>
        <end position="109"/>
    </location>
</feature>
<name>A0A1H9FVJ8_9HYPH</name>
<dbReference type="EMBL" id="FOFG01000004">
    <property type="protein sequence ID" value="SEQ41955.1"/>
    <property type="molecule type" value="Genomic_DNA"/>
</dbReference>
<evidence type="ECO:0000259" key="2">
    <source>
        <dbReference type="Pfam" id="PF13473"/>
    </source>
</evidence>
<dbReference type="OrthoDB" id="5958460at2"/>
<protein>
    <submittedName>
        <fullName evidence="3">Cupredoxin-like domain-containing protein</fullName>
    </submittedName>
</protein>
<dbReference type="STRING" id="1855383.SAMN05216548_104225"/>
<dbReference type="Pfam" id="PF13473">
    <property type="entry name" value="Cupredoxin_1"/>
    <property type="match status" value="1"/>
</dbReference>
<dbReference type="AlphaFoldDB" id="A0A1H9FVJ8"/>
<gene>
    <name evidence="3" type="ORF">SAMN05216548_104225</name>
</gene>
<feature type="signal peptide" evidence="1">
    <location>
        <begin position="1"/>
        <end position="21"/>
    </location>
</feature>
<dbReference type="InterPro" id="IPR028096">
    <property type="entry name" value="EfeO_Cupredoxin"/>
</dbReference>
<keyword evidence="1" id="KW-0732">Signal</keyword>
<dbReference type="RefSeq" id="WP_092496086.1">
    <property type="nucleotide sequence ID" value="NZ_FOFG01000004.1"/>
</dbReference>
<accession>A0A1H9FVJ8</accession>
<sequence>MRIFAGLLLACLSFWSVGAHAEDASVSIAIKNNKFEPEELHVPARQKVVIHVDNQDATPEEFESSSLKVEKIVPGGTKGIVRIGPLVPGRYSFFGDFHQDSANGVVIAE</sequence>